<evidence type="ECO:0000313" key="1">
    <source>
        <dbReference type="Ensembl" id="ENSMODP00000006570.3"/>
    </source>
</evidence>
<dbReference type="InParanoid" id="F7D1M3"/>
<dbReference type="Bgee" id="ENSMODG00000025190">
    <property type="expression patterns" value="Expressed in testis and 1 other cell type or tissue"/>
</dbReference>
<reference evidence="1" key="3">
    <citation type="submission" date="2025-09" db="UniProtKB">
        <authorList>
            <consortium name="Ensembl"/>
        </authorList>
    </citation>
    <scope>IDENTIFICATION</scope>
</reference>
<dbReference type="eggNOG" id="ENOG502RR6K">
    <property type="taxonomic scope" value="Eukaryota"/>
</dbReference>
<evidence type="ECO:0000313" key="2">
    <source>
        <dbReference type="Proteomes" id="UP000002280"/>
    </source>
</evidence>
<organism evidence="1 2">
    <name type="scientific">Monodelphis domestica</name>
    <name type="common">Gray short-tailed opossum</name>
    <dbReference type="NCBI Taxonomy" id="13616"/>
    <lineage>
        <taxon>Eukaryota</taxon>
        <taxon>Metazoa</taxon>
        <taxon>Chordata</taxon>
        <taxon>Craniata</taxon>
        <taxon>Vertebrata</taxon>
        <taxon>Euteleostomi</taxon>
        <taxon>Mammalia</taxon>
        <taxon>Metatheria</taxon>
        <taxon>Didelphimorphia</taxon>
        <taxon>Didelphidae</taxon>
        <taxon>Monodelphis</taxon>
    </lineage>
</organism>
<dbReference type="STRING" id="13616.ENSMODP00000006570"/>
<dbReference type="PANTHER" id="PTHR23187">
    <property type="entry name" value="FLJ44216 PROTEIN-RELATED"/>
    <property type="match status" value="1"/>
</dbReference>
<dbReference type="GeneTree" id="ENSGT00940000153451"/>
<dbReference type="GO" id="GO:0032184">
    <property type="term" value="F:SUMO polymer binding"/>
    <property type="evidence" value="ECO:0000318"/>
    <property type="project" value="GO_Central"/>
</dbReference>
<evidence type="ECO:0008006" key="3">
    <source>
        <dbReference type="Google" id="ProtNLM"/>
    </source>
</evidence>
<dbReference type="HOGENOM" id="CLU_011688_1_0_1"/>
<dbReference type="PANTHER" id="PTHR23187:SF3">
    <property type="entry name" value="SUMO-INTERACTING MOTIF-CONTAINING PROTEIN 1"/>
    <property type="match status" value="1"/>
</dbReference>
<dbReference type="InterPro" id="IPR052119">
    <property type="entry name" value="ElonginBC-PRC2_ViralRestrict"/>
</dbReference>
<reference evidence="1" key="2">
    <citation type="submission" date="2025-08" db="UniProtKB">
        <authorList>
            <consortium name="Ensembl"/>
        </authorList>
    </citation>
    <scope>IDENTIFICATION</scope>
</reference>
<sequence length="457" mass="53044">MGDPIVISDDSDEGECSSTCSHMALMPMNCVLENFYQIAFENPEELLRNEPKSEPISAERVQIIINTIETNFPEATVQWLTEFVTEQFYPPREILSHVIRNILLSPDVGPLLNQTFRLLIKIQELHPASLACMEWDWDLLTTVLQKEVNELPGQALFLRYVIKTLEDDFQEGMKKPPNEMQNTIANVMLSCDREPHHIKDIINWLLTTLCGSTFPLFEVFSQRDAKAIQTSDLAGNTVISKNTNQVIVLYLQKMLGMAVEVDRTPNCTSNKIAEMLFAFVINIPERHQREAFFTSMENHLLRCKVLELIMLHSCEKPTTLPLSFAQILYFLNSANSLFNQTEDLKWARWDELVEHLQFLLISYQHVIHDHLRISVRERQDQNRIFRQQMHQGDDITALDIELQFDGFFSRMRHQVRENVPIYLQEKLFLLKLLFLRAIHGMPLLEGQQLMMTLSLLG</sequence>
<dbReference type="OMA" id="WTANDDI"/>
<accession>F7D1M3</accession>
<dbReference type="Proteomes" id="UP000002280">
    <property type="component" value="Chromosome X"/>
</dbReference>
<proteinExistence type="predicted"/>
<reference evidence="1 2" key="1">
    <citation type="journal article" date="2007" name="Nature">
        <title>Genome of the marsupial Monodelphis domestica reveals innovation in non-coding sequences.</title>
        <authorList>
            <person name="Mikkelsen T.S."/>
            <person name="Wakefield M.J."/>
            <person name="Aken B."/>
            <person name="Amemiya C.T."/>
            <person name="Chang J.L."/>
            <person name="Duke S."/>
            <person name="Garber M."/>
            <person name="Gentles A.J."/>
            <person name="Goodstadt L."/>
            <person name="Heger A."/>
            <person name="Jurka J."/>
            <person name="Kamal M."/>
            <person name="Mauceli E."/>
            <person name="Searle S.M."/>
            <person name="Sharpe T."/>
            <person name="Baker M.L."/>
            <person name="Batzer M.A."/>
            <person name="Benos P.V."/>
            <person name="Belov K."/>
            <person name="Clamp M."/>
            <person name="Cook A."/>
            <person name="Cuff J."/>
            <person name="Das R."/>
            <person name="Davidow L."/>
            <person name="Deakin J.E."/>
            <person name="Fazzari M.J."/>
            <person name="Glass J.L."/>
            <person name="Grabherr M."/>
            <person name="Greally J.M."/>
            <person name="Gu W."/>
            <person name="Hore T.A."/>
            <person name="Huttley G.A."/>
            <person name="Kleber M."/>
            <person name="Jirtle R.L."/>
            <person name="Koina E."/>
            <person name="Lee J.T."/>
            <person name="Mahony S."/>
            <person name="Marra M.A."/>
            <person name="Miller R.D."/>
            <person name="Nicholls R.D."/>
            <person name="Oda M."/>
            <person name="Papenfuss A.T."/>
            <person name="Parra Z.E."/>
            <person name="Pollock D.D."/>
            <person name="Ray D.A."/>
            <person name="Schein J.E."/>
            <person name="Speed T.P."/>
            <person name="Thompson K."/>
            <person name="VandeBerg J.L."/>
            <person name="Wade C.M."/>
            <person name="Walker J.A."/>
            <person name="Waters P.D."/>
            <person name="Webber C."/>
            <person name="Weidman J.R."/>
            <person name="Xie X."/>
            <person name="Zody M.C."/>
            <person name="Baldwin J."/>
            <person name="Abdouelleil A."/>
            <person name="Abdulkadir J."/>
            <person name="Abebe A."/>
            <person name="Abera B."/>
            <person name="Abreu J."/>
            <person name="Acer S.C."/>
            <person name="Aftuck L."/>
            <person name="Alexander A."/>
            <person name="An P."/>
            <person name="Anderson E."/>
            <person name="Anderson S."/>
            <person name="Arachi H."/>
            <person name="Azer M."/>
            <person name="Bachantsang P."/>
            <person name="Barry A."/>
            <person name="Bayul T."/>
            <person name="Berlin A."/>
            <person name="Bessette D."/>
            <person name="Bloom T."/>
            <person name="Bloom T."/>
            <person name="Boguslavskiy L."/>
            <person name="Bonnet C."/>
            <person name="Boukhgalter B."/>
            <person name="Bourzgui I."/>
            <person name="Brown A."/>
            <person name="Cahill P."/>
            <person name="Channer S."/>
            <person name="Cheshatsang Y."/>
            <person name="Chuda L."/>
            <person name="Citroen M."/>
            <person name="Collymore A."/>
            <person name="Cooke P."/>
            <person name="Costello M."/>
            <person name="D'Aco K."/>
            <person name="Daza R."/>
            <person name="De Haan G."/>
            <person name="DeGray S."/>
            <person name="DeMaso C."/>
            <person name="Dhargay N."/>
            <person name="Dooley K."/>
            <person name="Dooley E."/>
            <person name="Doricent M."/>
            <person name="Dorje P."/>
            <person name="Dorjee K."/>
            <person name="Dupes A."/>
            <person name="Elong R."/>
            <person name="Falk J."/>
            <person name="Farina A."/>
            <person name="Faro S."/>
            <person name="Ferguson D."/>
            <person name="Fisher S."/>
            <person name="Foley C.D."/>
            <person name="Franke A."/>
            <person name="Friedrich D."/>
            <person name="Gadbois L."/>
            <person name="Gearin G."/>
            <person name="Gearin C.R."/>
            <person name="Giannoukos G."/>
            <person name="Goode T."/>
            <person name="Graham J."/>
            <person name="Grandbois E."/>
            <person name="Grewal S."/>
            <person name="Gyaltsen K."/>
            <person name="Hafez N."/>
            <person name="Hagos B."/>
            <person name="Hall J."/>
            <person name="Henson C."/>
            <person name="Hollinger A."/>
            <person name="Honan T."/>
            <person name="Huard M.D."/>
            <person name="Hughes L."/>
            <person name="Hurhula B."/>
            <person name="Husby M.E."/>
            <person name="Kamat A."/>
            <person name="Kanga B."/>
            <person name="Kashin S."/>
            <person name="Khazanovich D."/>
            <person name="Kisner P."/>
            <person name="Lance K."/>
            <person name="Lara M."/>
            <person name="Lee W."/>
            <person name="Lennon N."/>
            <person name="Letendre F."/>
            <person name="LeVine R."/>
            <person name="Lipovsky A."/>
            <person name="Liu X."/>
            <person name="Liu J."/>
            <person name="Liu S."/>
            <person name="Lokyitsang T."/>
            <person name="Lokyitsang Y."/>
            <person name="Lubonja R."/>
            <person name="Lui A."/>
            <person name="MacDonald P."/>
            <person name="Magnisalis V."/>
            <person name="Maru K."/>
            <person name="Matthews C."/>
            <person name="McCusker W."/>
            <person name="McDonough S."/>
            <person name="Mehta T."/>
            <person name="Meldrim J."/>
            <person name="Meneus L."/>
            <person name="Mihai O."/>
            <person name="Mihalev A."/>
            <person name="Mihova T."/>
            <person name="Mittelman R."/>
            <person name="Mlenga V."/>
            <person name="Montmayeur A."/>
            <person name="Mulrain L."/>
            <person name="Navidi A."/>
            <person name="Naylor J."/>
            <person name="Negash T."/>
            <person name="Nguyen T."/>
            <person name="Nguyen N."/>
            <person name="Nicol R."/>
            <person name="Norbu C."/>
            <person name="Norbu N."/>
            <person name="Novod N."/>
            <person name="O'Neill B."/>
            <person name="Osman S."/>
            <person name="Markiewicz E."/>
            <person name="Oyono O.L."/>
            <person name="Patti C."/>
            <person name="Phunkhang P."/>
            <person name="Pierre F."/>
            <person name="Priest M."/>
            <person name="Raghuraman S."/>
            <person name="Rege F."/>
            <person name="Reyes R."/>
            <person name="Rise C."/>
            <person name="Rogov P."/>
            <person name="Ross K."/>
            <person name="Ryan E."/>
            <person name="Settipalli S."/>
            <person name="Shea T."/>
            <person name="Sherpa N."/>
            <person name="Shi L."/>
            <person name="Shih D."/>
            <person name="Sparrow T."/>
            <person name="Spaulding J."/>
            <person name="Stalker J."/>
            <person name="Stange-Thomann N."/>
            <person name="Stavropoulos S."/>
            <person name="Stone C."/>
            <person name="Strader C."/>
            <person name="Tesfaye S."/>
            <person name="Thomson T."/>
            <person name="Thoulutsang Y."/>
            <person name="Thoulutsang D."/>
            <person name="Topham K."/>
            <person name="Topping I."/>
            <person name="Tsamla T."/>
            <person name="Vassiliev H."/>
            <person name="Vo A."/>
            <person name="Wangchuk T."/>
            <person name="Wangdi T."/>
            <person name="Weiand M."/>
            <person name="Wilkinson J."/>
            <person name="Wilson A."/>
            <person name="Yadav S."/>
            <person name="Young G."/>
            <person name="Yu Q."/>
            <person name="Zembek L."/>
            <person name="Zhong D."/>
            <person name="Zimmer A."/>
            <person name="Zwirko Z."/>
            <person name="Jaffe D.B."/>
            <person name="Alvarez P."/>
            <person name="Brockman W."/>
            <person name="Butler J."/>
            <person name="Chin C."/>
            <person name="Gnerre S."/>
            <person name="MacCallum I."/>
            <person name="Graves J.A."/>
            <person name="Ponting C.P."/>
            <person name="Breen M."/>
            <person name="Samollow P.B."/>
            <person name="Lander E.S."/>
            <person name="Lindblad-Toh K."/>
        </authorList>
    </citation>
    <scope>NUCLEOTIDE SEQUENCE [LARGE SCALE GENOMIC DNA]</scope>
</reference>
<dbReference type="AlphaFoldDB" id="F7D1M3"/>
<dbReference type="Ensembl" id="ENSMODT00000006706.3">
    <property type="protein sequence ID" value="ENSMODP00000006570.3"/>
    <property type="gene ID" value="ENSMODG00000025190.2"/>
</dbReference>
<name>F7D1M3_MONDO</name>
<protein>
    <recommendedName>
        <fullName evidence="3">SUMO interacting motifs containing 1</fullName>
    </recommendedName>
</protein>
<keyword evidence="2" id="KW-1185">Reference proteome</keyword>